<evidence type="ECO:0000313" key="2">
    <source>
        <dbReference type="Proteomes" id="UP000282926"/>
    </source>
</evidence>
<dbReference type="Gene3D" id="3.90.1570.30">
    <property type="match status" value="1"/>
</dbReference>
<dbReference type="EMBL" id="SADD01000008">
    <property type="protein sequence ID" value="RVU43009.1"/>
    <property type="molecule type" value="Genomic_DNA"/>
</dbReference>
<proteinExistence type="predicted"/>
<evidence type="ECO:0008006" key="3">
    <source>
        <dbReference type="Google" id="ProtNLM"/>
    </source>
</evidence>
<dbReference type="Proteomes" id="UP000282926">
    <property type="component" value="Unassembled WGS sequence"/>
</dbReference>
<keyword evidence="2" id="KW-1185">Reference proteome</keyword>
<organism evidence="1 2">
    <name type="scientific">Lujinxingia sediminis</name>
    <dbReference type="NCBI Taxonomy" id="2480984"/>
    <lineage>
        <taxon>Bacteria</taxon>
        <taxon>Deltaproteobacteria</taxon>
        <taxon>Bradymonadales</taxon>
        <taxon>Lujinxingiaceae</taxon>
        <taxon>Lujinxingia</taxon>
    </lineage>
</organism>
<gene>
    <name evidence="1" type="ORF">EA187_14335</name>
</gene>
<evidence type="ECO:0000313" key="1">
    <source>
        <dbReference type="EMBL" id="RVU43009.1"/>
    </source>
</evidence>
<protein>
    <recommendedName>
        <fullName evidence="3">Type I restriction enzyme R protein N-terminal domain-containing protein</fullName>
    </recommendedName>
</protein>
<sequence length="568" mass="65087">MVEVVMSEDSVKNPSVIVRDELQEWATNLVQHVTKERDVETGIVDLLLGELGYSHLVTYKQSVTLSELRIGSGTARARNVNFIADYVLGNSNEWRTPGKPWAVIEVKKNEANITATRAQAQSYADYLKVPYYVLIDNLTIILYQRRLTVEDKDIFTINLDPQNLQNEWEKFAQLRQYLDINNLKNECVRIRNVERETTDFYTTALLQLPAQKNEVIFRKVEDAWKCSHTEEELLNAGFWWGNPEKHGARAKRTVKIDGELDINSKMAKVIQRLLLHSGIVSLSVSHQLNLWERFFENKWKLLNISSTIKIMALQSISIFRTEHIIEDIESLAKRIDSSLDEWCVSCVLWFSNEMLHCRDCHLANEHQGTWTKIYEEHTYNEVLKSEQEYFTPMFLRAMLQPVENTAERRRLGEPALLMGPETIRFLADGAFFAICLSREFKSIELYNVSEDGVNNLSIGETKIPCGVIHTLPVVGSSGLVYIEDLFREDAAILGLTRLNLSLPSDSQIGNLRSYRGSEISIDEKPLFCGVTFSLDHNTRVVMRAQGWAGFSSAIRKQVDDQLTKRSNS</sequence>
<reference evidence="1 2" key="1">
    <citation type="submission" date="2019-01" db="EMBL/GenBank/DDBJ databases">
        <title>Lujinxingia litoralis gen. nov., sp. nov. and Lujinxingia sediminis gen. nov., sp. nov., new members in the order Bradymonadales, isolated from coastal sediment.</title>
        <authorList>
            <person name="Li C.-M."/>
        </authorList>
    </citation>
    <scope>NUCLEOTIDE SEQUENCE [LARGE SCALE GENOMIC DNA]</scope>
    <source>
        <strain evidence="1 2">SEH01</strain>
    </source>
</reference>
<accession>A0ABY0CRC8</accession>
<comment type="caution">
    <text evidence="1">The sequence shown here is derived from an EMBL/GenBank/DDBJ whole genome shotgun (WGS) entry which is preliminary data.</text>
</comment>
<name>A0ABY0CRC8_9DELT</name>